<dbReference type="CDD" id="cd00200">
    <property type="entry name" value="WD40"/>
    <property type="match status" value="2"/>
</dbReference>
<dbReference type="Gene3D" id="2.130.10.10">
    <property type="entry name" value="YVTN repeat-like/Quinoprotein amine dehydrogenase"/>
    <property type="match status" value="4"/>
</dbReference>
<dbReference type="SMART" id="SM00320">
    <property type="entry name" value="WD40"/>
    <property type="match status" value="11"/>
</dbReference>
<dbReference type="AlphaFoldDB" id="A0A8E2F6D3"/>
<reference evidence="6 7" key="1">
    <citation type="journal article" date="2016" name="Nat. Commun.">
        <title>Ectomycorrhizal ecology is imprinted in the genome of the dominant symbiotic fungus Cenococcum geophilum.</title>
        <authorList>
            <consortium name="DOE Joint Genome Institute"/>
            <person name="Peter M."/>
            <person name="Kohler A."/>
            <person name="Ohm R.A."/>
            <person name="Kuo A."/>
            <person name="Krutzmann J."/>
            <person name="Morin E."/>
            <person name="Arend M."/>
            <person name="Barry K.W."/>
            <person name="Binder M."/>
            <person name="Choi C."/>
            <person name="Clum A."/>
            <person name="Copeland A."/>
            <person name="Grisel N."/>
            <person name="Haridas S."/>
            <person name="Kipfer T."/>
            <person name="LaButti K."/>
            <person name="Lindquist E."/>
            <person name="Lipzen A."/>
            <person name="Maire R."/>
            <person name="Meier B."/>
            <person name="Mihaltcheva S."/>
            <person name="Molinier V."/>
            <person name="Murat C."/>
            <person name="Poggeler S."/>
            <person name="Quandt C.A."/>
            <person name="Sperisen C."/>
            <person name="Tritt A."/>
            <person name="Tisserant E."/>
            <person name="Crous P.W."/>
            <person name="Henrissat B."/>
            <person name="Nehls U."/>
            <person name="Egli S."/>
            <person name="Spatafora J.W."/>
            <person name="Grigoriev I.V."/>
            <person name="Martin F.M."/>
        </authorList>
    </citation>
    <scope>NUCLEOTIDE SEQUENCE [LARGE SCALE GENOMIC DNA]</scope>
    <source>
        <strain evidence="6 7">CBS 207.34</strain>
    </source>
</reference>
<dbReference type="InterPro" id="IPR020472">
    <property type="entry name" value="WD40_PAC1"/>
</dbReference>
<feature type="region of interest" description="Disordered" evidence="4">
    <location>
        <begin position="19"/>
        <end position="92"/>
    </location>
</feature>
<feature type="repeat" description="WD" evidence="3">
    <location>
        <begin position="1019"/>
        <end position="1060"/>
    </location>
</feature>
<feature type="domain" description="Nephrocystin 3-like N-terminal" evidence="5">
    <location>
        <begin position="125"/>
        <end position="269"/>
    </location>
</feature>
<dbReference type="PROSITE" id="PS00678">
    <property type="entry name" value="WD_REPEATS_1"/>
    <property type="match status" value="2"/>
</dbReference>
<evidence type="ECO:0000256" key="4">
    <source>
        <dbReference type="SAM" id="MobiDB-lite"/>
    </source>
</evidence>
<organism evidence="6 7">
    <name type="scientific">Glonium stellatum</name>
    <dbReference type="NCBI Taxonomy" id="574774"/>
    <lineage>
        <taxon>Eukaryota</taxon>
        <taxon>Fungi</taxon>
        <taxon>Dikarya</taxon>
        <taxon>Ascomycota</taxon>
        <taxon>Pezizomycotina</taxon>
        <taxon>Dothideomycetes</taxon>
        <taxon>Pleosporomycetidae</taxon>
        <taxon>Gloniales</taxon>
        <taxon>Gloniaceae</taxon>
        <taxon>Glonium</taxon>
    </lineage>
</organism>
<evidence type="ECO:0000256" key="1">
    <source>
        <dbReference type="ARBA" id="ARBA00022574"/>
    </source>
</evidence>
<dbReference type="InterPro" id="IPR015943">
    <property type="entry name" value="WD40/YVTN_repeat-like_dom_sf"/>
</dbReference>
<evidence type="ECO:0000313" key="7">
    <source>
        <dbReference type="Proteomes" id="UP000250140"/>
    </source>
</evidence>
<dbReference type="SUPFAM" id="SSF50978">
    <property type="entry name" value="WD40 repeat-like"/>
    <property type="match status" value="2"/>
</dbReference>
<evidence type="ECO:0000259" key="5">
    <source>
        <dbReference type="Pfam" id="PF24883"/>
    </source>
</evidence>
<evidence type="ECO:0000256" key="3">
    <source>
        <dbReference type="PROSITE-ProRule" id="PRU00221"/>
    </source>
</evidence>
<evidence type="ECO:0000256" key="2">
    <source>
        <dbReference type="ARBA" id="ARBA00022737"/>
    </source>
</evidence>
<keyword evidence="7" id="KW-1185">Reference proteome</keyword>
<feature type="repeat" description="WD" evidence="3">
    <location>
        <begin position="935"/>
        <end position="976"/>
    </location>
</feature>
<dbReference type="PRINTS" id="PR00320">
    <property type="entry name" value="GPROTEINBRPT"/>
</dbReference>
<dbReference type="PANTHER" id="PTHR19879:SF9">
    <property type="entry name" value="TRANSCRIPTION INITIATION FACTOR TFIID SUBUNIT 5"/>
    <property type="match status" value="1"/>
</dbReference>
<name>A0A8E2F6D3_9PEZI</name>
<sequence>MPLLYGEGRAKAFIRLRKKIDKSSKQNRDSYAGVVSPTQLSEVVSSKSPGVSSSSLTKRVELVPQRPPAPQSNTSPSATAPQPSQTDQTLNRLPQAKGAIFDSYADEHERKCYRATRIDLLLKIYEWAEGLNERCIFWLKGMAGTGKSTVSRTVAEHLAEQTQLAVSFFFKRGEGDRGNASNLFTAIAARMVGSVPALIHLVATAMRNDPALPEKALSEQFDKLNASSLVMVIDALDECERESDIKTILGLLALCRNFESVSLRIFVTSLPGLPICLGFEQMAGDAHEDAALHEIDGTIVKHDLHVFLKDEPAQIRRDSFLPADWSVDSDVQDLVKMAQPLFIYAATMCQFIGDRRFGDPQGLLIEVLKYRTISQASKFGGTYLPMFNQLLVGLAEPERERVITQFKQIIGTIVVLNEPLSMESIARLISISARNNSPVRLLHFSFRNFLLDDNQRSRFPFRIDERLTHGTITANCIRTMSVQLHENICGPQHMGVHRSEVGSHLTDSRLTPDLKYACRYWVYHLERCNSLIDDQSEAISFLEKYLLHWLEAMALLGRAFEIFHVIKSAETLVQPFGNTRCAKFLYDARRFAQTNNTIWDKAPLQVHSSSVLFAPETSMIGEILKAQIPRWIRRSPKAERDWSAQIQTLEGHRSEVVSIRFSLDGKLLASASHDGTVQLWSALTGQPLQTLKGHSHSVESVAFSPDGKLLAAASTAIHLWNISTRQPLQILERNNDRVDHVYRGPVDSISFSPDGKWLAAALNGQSIQLWDAATGQLPKTLRSQWGTVPPVVFSPTSKQLASGCGGARVLLWDMATGQRFQTPVGHRKMGFSVTYSPDGNQLASANQDKTIKLWDVSTGALLHTLKGHEAGINSVAFSPNGEQLAPASDDGTIRLAHGEFFLTVVFSPSGMQLASADCMIIQLRDVTVGKAPNILEGHSDLVSTITFSPNSKLLTSASNGASRCSWEMATGRFLQTFESDDNWHDYVVFSPDSKQLVYASCSGVIRLWGGATGNLLHTLGSHTDQITTVMFSPDGEQLASASSGGSIWLWDVATGKLVRSLERHEATVFSIAFSSNGKLLASTSFDETVRLWDTVTGQLLQILRGHNDATLAAAFSSNGKLLASASIDNTVQLWDVATGQPLQTLEGHEHPRIWYLSGLATKSMHHWDLATRQVLQKLEDIGDIREAKFLDDGSCLITNKGILQLKGCCNDETHDAPVETCSTIFNGQWITGNGQKIRWLPPKYRRVSAINACFPFLGL</sequence>
<dbReference type="EMBL" id="KV749168">
    <property type="protein sequence ID" value="OCL10783.1"/>
    <property type="molecule type" value="Genomic_DNA"/>
</dbReference>
<dbReference type="Gene3D" id="3.40.50.300">
    <property type="entry name" value="P-loop containing nucleotide triphosphate hydrolases"/>
    <property type="match status" value="1"/>
</dbReference>
<keyword evidence="1 3" id="KW-0853">WD repeat</keyword>
<dbReference type="SUPFAM" id="SSF52540">
    <property type="entry name" value="P-loop containing nucleoside triphosphate hydrolases"/>
    <property type="match status" value="1"/>
</dbReference>
<dbReference type="Proteomes" id="UP000250140">
    <property type="component" value="Unassembled WGS sequence"/>
</dbReference>
<feature type="repeat" description="WD" evidence="3">
    <location>
        <begin position="649"/>
        <end position="690"/>
    </location>
</feature>
<dbReference type="PANTHER" id="PTHR19879">
    <property type="entry name" value="TRANSCRIPTION INITIATION FACTOR TFIID"/>
    <property type="match status" value="1"/>
</dbReference>
<dbReference type="InterPro" id="IPR001680">
    <property type="entry name" value="WD40_rpt"/>
</dbReference>
<feature type="repeat" description="WD" evidence="3">
    <location>
        <begin position="823"/>
        <end position="864"/>
    </location>
</feature>
<keyword evidence="2" id="KW-0677">Repeat</keyword>
<evidence type="ECO:0000313" key="6">
    <source>
        <dbReference type="EMBL" id="OCL10783.1"/>
    </source>
</evidence>
<dbReference type="InterPro" id="IPR036322">
    <property type="entry name" value="WD40_repeat_dom_sf"/>
</dbReference>
<dbReference type="InterPro" id="IPR056884">
    <property type="entry name" value="NPHP3-like_N"/>
</dbReference>
<proteinExistence type="predicted"/>
<feature type="compositionally biased region" description="Low complexity" evidence="4">
    <location>
        <begin position="41"/>
        <end position="55"/>
    </location>
</feature>
<dbReference type="InterPro" id="IPR027417">
    <property type="entry name" value="P-loop_NTPase"/>
</dbReference>
<feature type="repeat" description="WD" evidence="3">
    <location>
        <begin position="1061"/>
        <end position="1102"/>
    </location>
</feature>
<protein>
    <submittedName>
        <fullName evidence="6">Putative WD-repeat protein</fullName>
    </submittedName>
</protein>
<accession>A0A8E2F6D3</accession>
<feature type="repeat" description="WD" evidence="3">
    <location>
        <begin position="865"/>
        <end position="895"/>
    </location>
</feature>
<feature type="compositionally biased region" description="Polar residues" evidence="4">
    <location>
        <begin position="71"/>
        <end position="92"/>
    </location>
</feature>
<dbReference type="Pfam" id="PF24883">
    <property type="entry name" value="NPHP3_N"/>
    <property type="match status" value="1"/>
</dbReference>
<gene>
    <name evidence="6" type="ORF">AOQ84DRAFT_396652</name>
</gene>
<feature type="repeat" description="WD" evidence="3">
    <location>
        <begin position="691"/>
        <end position="730"/>
    </location>
</feature>
<feature type="repeat" description="WD" evidence="3">
    <location>
        <begin position="1103"/>
        <end position="1144"/>
    </location>
</feature>
<dbReference type="Pfam" id="PF00400">
    <property type="entry name" value="WD40"/>
    <property type="match status" value="9"/>
</dbReference>
<dbReference type="InterPro" id="IPR019775">
    <property type="entry name" value="WD40_repeat_CS"/>
</dbReference>
<feature type="repeat" description="WD" evidence="3">
    <location>
        <begin position="781"/>
        <end position="822"/>
    </location>
</feature>
<feature type="repeat" description="WD" evidence="3">
    <location>
        <begin position="739"/>
        <end position="780"/>
    </location>
</feature>
<dbReference type="OrthoDB" id="674604at2759"/>
<dbReference type="PROSITE" id="PS50082">
    <property type="entry name" value="WD_REPEATS_2"/>
    <property type="match status" value="10"/>
</dbReference>
<dbReference type="PROSITE" id="PS50294">
    <property type="entry name" value="WD_REPEATS_REGION"/>
    <property type="match status" value="7"/>
</dbReference>